<gene>
    <name evidence="8" type="ORF">Fcan01_27065</name>
</gene>
<dbReference type="EMBL" id="LNIX01000047">
    <property type="protein sequence ID" value="OXA38280.1"/>
    <property type="molecule type" value="Genomic_DNA"/>
</dbReference>
<sequence>MGSTCFFCRLNYPSIGTENNIPLFLTCLSAVNVNSVEIEVLLHLGKEDFHACPQCVAILEKISSHLFQLGQELNNIYTILQNCDAKGASELDKLRRQIIQNFDPNVHLNLFQPVPTPNNDDPTNVEDFADPIKSEINPEGYPEQDQIDLELVKVEADGETEVELGDFILFPDDVEPDYVPDTDPLDSLSSPEDCPVDDPLADPPPARKRRMSSPPEPKCKVAKTATPVITEDHIAKLVERLPFQCHIENCCQLFETKELLEKHTNLRHTVHACVTCNIFFPLVSQLDRHIVTVHPEQPNPLKCPTCAKAFTKRHNFNNHVKRCHVVVEEPDASKFPRIGCVQTSDTTWTYLDVAISLVGDKYVCSRCDCTRPTKALLMTHIRSRHTNVLVSSCSPPPLCMRLYRGFHTQYACTKHESSTCPTRSGTKSTKLTAEEKSRLRAARESILGQEIVSNPCKHCAKIIFGSLASLSCHQDKCRHGVVAKEEEKLGRGIYLIGGVVEIATVVVLTDPQVLRLNNLSSKFCNSTMPFNLPFVQLTRNMVLDNVAVSECKTVKISGCFLCGIKPLADFRSLPETVTRQEKASLFRNLLINPTIRKNTSPSSYNQFMSTTESCSDCLSLIKEVCARQQEIVALEKELENRLEESRRKYFNGCEIVANTLTVGRIKLHAGGQDNSSTLAGLSIPARKFSPVQMSPEIEDDERISRENEEDMSLDEEENTSSEWDEDDEEDKPSEFAAEKENMSIDEEEASDFDEEEEYTPPNGKPTGRTMQSNNKHSTNATVNDWICLHCGKDFRSKEYLKRHKENRVCTKTRPPKIEGPFACSKCFKLFPTRRCQITHEMHVCNIVYTQEQAEPMTLYTCSLCSKQFVNLCDYQRHYGIHSKVKKLVVLDQLPRRHQDNHTSKYVNECEILGNSLTGGRIKLHAVGQDHSSAFAGLSTPPRKFSPRQMSPDVEDNESIDPDEDENMSSEFDEEEECTPPNGKPTGRTLQAKYEHSNNATINHYGNHSEVKKSVVLDQLPRRHRDNHTPARNVSFVAGKSVDSVRQPQDNRSPRRNVSPIADKEISPYEPLLGGKLTIHHCPHCTGWFGNGEVMHIRKPRKAEFCARVIKKTEDKTTRKKKRPAIPKFNPNVDFSTASVELVENYRAKYAPKLKVNGYLYSFEKFGSNKRIWACGWKSKEKCPARLHTSMSLSPVEILGELRTHNHELVHVVEKSATQIPNASVTSSLQTSS</sequence>
<name>A0A226CZP3_FOLCA</name>
<evidence type="ECO:0000256" key="6">
    <source>
        <dbReference type="SAM" id="MobiDB-lite"/>
    </source>
</evidence>
<dbReference type="PROSITE" id="PS00028">
    <property type="entry name" value="ZINC_FINGER_C2H2_1"/>
    <property type="match status" value="3"/>
</dbReference>
<evidence type="ECO:0000313" key="8">
    <source>
        <dbReference type="EMBL" id="OXA38280.1"/>
    </source>
</evidence>
<dbReference type="OrthoDB" id="6751163at2759"/>
<protein>
    <submittedName>
        <fullName evidence="8">GDNF-inducible zinc finger protein 1</fullName>
    </submittedName>
</protein>
<evidence type="ECO:0000313" key="9">
    <source>
        <dbReference type="Proteomes" id="UP000198287"/>
    </source>
</evidence>
<evidence type="ECO:0000256" key="1">
    <source>
        <dbReference type="ARBA" id="ARBA00022723"/>
    </source>
</evidence>
<dbReference type="PANTHER" id="PTHR23234:SF10">
    <property type="entry name" value="RIKEN CDNA 6720489N17 GENE-RELATED"/>
    <property type="match status" value="1"/>
</dbReference>
<dbReference type="AlphaFoldDB" id="A0A226CZP3"/>
<dbReference type="SUPFAM" id="SSF57667">
    <property type="entry name" value="beta-beta-alpha zinc fingers"/>
    <property type="match status" value="1"/>
</dbReference>
<proteinExistence type="predicted"/>
<feature type="domain" description="C2H2-type" evidence="7">
    <location>
        <begin position="859"/>
        <end position="886"/>
    </location>
</feature>
<feature type="region of interest" description="Disordered" evidence="6">
    <location>
        <begin position="1022"/>
        <end position="1058"/>
    </location>
</feature>
<accession>A0A226CZP3</accession>
<dbReference type="SMART" id="SM00355">
    <property type="entry name" value="ZnF_C2H2"/>
    <property type="match status" value="8"/>
</dbReference>
<feature type="compositionally biased region" description="Acidic residues" evidence="6">
    <location>
        <begin position="952"/>
        <end position="977"/>
    </location>
</feature>
<dbReference type="Pfam" id="PF04500">
    <property type="entry name" value="FLYWCH"/>
    <property type="match status" value="1"/>
</dbReference>
<feature type="region of interest" description="Disordered" evidence="6">
    <location>
        <begin position="932"/>
        <end position="988"/>
    </location>
</feature>
<dbReference type="Proteomes" id="UP000198287">
    <property type="component" value="Unassembled WGS sequence"/>
</dbReference>
<evidence type="ECO:0000256" key="4">
    <source>
        <dbReference type="ARBA" id="ARBA00022833"/>
    </source>
</evidence>
<dbReference type="Gene3D" id="3.30.160.60">
    <property type="entry name" value="Classic Zinc Finger"/>
    <property type="match status" value="1"/>
</dbReference>
<reference evidence="8 9" key="1">
    <citation type="submission" date="2015-12" db="EMBL/GenBank/DDBJ databases">
        <title>The genome of Folsomia candida.</title>
        <authorList>
            <person name="Faddeeva A."/>
            <person name="Derks M.F."/>
            <person name="Anvar Y."/>
            <person name="Smit S."/>
            <person name="Van Straalen N."/>
            <person name="Roelofs D."/>
        </authorList>
    </citation>
    <scope>NUCLEOTIDE SEQUENCE [LARGE SCALE GENOMIC DNA]</scope>
    <source>
        <strain evidence="8 9">VU population</strain>
        <tissue evidence="8">Whole body</tissue>
    </source>
</reference>
<evidence type="ECO:0000259" key="7">
    <source>
        <dbReference type="PROSITE" id="PS50157"/>
    </source>
</evidence>
<feature type="region of interest" description="Disordered" evidence="6">
    <location>
        <begin position="173"/>
        <end position="220"/>
    </location>
</feature>
<organism evidence="8 9">
    <name type="scientific">Folsomia candida</name>
    <name type="common">Springtail</name>
    <dbReference type="NCBI Taxonomy" id="158441"/>
    <lineage>
        <taxon>Eukaryota</taxon>
        <taxon>Metazoa</taxon>
        <taxon>Ecdysozoa</taxon>
        <taxon>Arthropoda</taxon>
        <taxon>Hexapoda</taxon>
        <taxon>Collembola</taxon>
        <taxon>Entomobryomorpha</taxon>
        <taxon>Isotomoidea</taxon>
        <taxon>Isotomidae</taxon>
        <taxon>Proisotominae</taxon>
        <taxon>Folsomia</taxon>
    </lineage>
</organism>
<comment type="caution">
    <text evidence="8">The sequence shown here is derived from an EMBL/GenBank/DDBJ whole genome shotgun (WGS) entry which is preliminary data.</text>
</comment>
<dbReference type="PROSITE" id="PS50157">
    <property type="entry name" value="ZINC_FINGER_C2H2_2"/>
    <property type="match status" value="3"/>
</dbReference>
<keyword evidence="9" id="KW-1185">Reference proteome</keyword>
<feature type="domain" description="C2H2-type" evidence="7">
    <location>
        <begin position="785"/>
        <end position="814"/>
    </location>
</feature>
<feature type="domain" description="C2H2-type" evidence="7">
    <location>
        <begin position="301"/>
        <end position="329"/>
    </location>
</feature>
<evidence type="ECO:0000256" key="5">
    <source>
        <dbReference type="PROSITE-ProRule" id="PRU00042"/>
    </source>
</evidence>
<keyword evidence="1" id="KW-0479">Metal-binding</keyword>
<keyword evidence="2" id="KW-0677">Repeat</keyword>
<dbReference type="InterPro" id="IPR050758">
    <property type="entry name" value="Znf_C2H2-type"/>
</dbReference>
<dbReference type="InterPro" id="IPR013087">
    <property type="entry name" value="Znf_C2H2_type"/>
</dbReference>
<feature type="compositionally biased region" description="Acidic residues" evidence="6">
    <location>
        <begin position="743"/>
        <end position="758"/>
    </location>
</feature>
<dbReference type="Gene3D" id="2.20.25.240">
    <property type="match status" value="1"/>
</dbReference>
<evidence type="ECO:0000256" key="3">
    <source>
        <dbReference type="ARBA" id="ARBA00022771"/>
    </source>
</evidence>
<keyword evidence="3 5" id="KW-0863">Zinc-finger</keyword>
<evidence type="ECO:0000256" key="2">
    <source>
        <dbReference type="ARBA" id="ARBA00022737"/>
    </source>
</evidence>
<feature type="compositionally biased region" description="Acidic residues" evidence="6">
    <location>
        <begin position="696"/>
        <end position="731"/>
    </location>
</feature>
<keyword evidence="4" id="KW-0862">Zinc</keyword>
<feature type="region of interest" description="Disordered" evidence="6">
    <location>
        <begin position="687"/>
        <end position="776"/>
    </location>
</feature>
<dbReference type="PANTHER" id="PTHR23234">
    <property type="entry name" value="ZNF44 PROTEIN"/>
    <property type="match status" value="1"/>
</dbReference>
<feature type="compositionally biased region" description="Basic and acidic residues" evidence="6">
    <location>
        <begin position="732"/>
        <end position="742"/>
    </location>
</feature>
<dbReference type="InterPro" id="IPR036236">
    <property type="entry name" value="Znf_C2H2_sf"/>
</dbReference>
<dbReference type="InterPro" id="IPR007588">
    <property type="entry name" value="Znf_FLYWCH"/>
</dbReference>
<feature type="compositionally biased region" description="Acidic residues" evidence="6">
    <location>
        <begin position="173"/>
        <end position="184"/>
    </location>
</feature>
<dbReference type="GO" id="GO:0008270">
    <property type="term" value="F:zinc ion binding"/>
    <property type="evidence" value="ECO:0007669"/>
    <property type="project" value="UniProtKB-KW"/>
</dbReference>